<dbReference type="EMBL" id="JAGXBY010000005">
    <property type="protein sequence ID" value="MBS3681290.1"/>
    <property type="molecule type" value="Genomic_DNA"/>
</dbReference>
<feature type="transmembrane region" description="Helical" evidence="1">
    <location>
        <begin position="49"/>
        <end position="75"/>
    </location>
</feature>
<gene>
    <name evidence="2" type="ORF">KGF86_13900</name>
</gene>
<evidence type="ECO:0000256" key="1">
    <source>
        <dbReference type="SAM" id="Phobius"/>
    </source>
</evidence>
<keyword evidence="3" id="KW-1185">Reference proteome</keyword>
<dbReference type="Proteomes" id="UP000681870">
    <property type="component" value="Unassembled WGS sequence"/>
</dbReference>
<accession>A0ABS5MGL4</accession>
<comment type="caution">
    <text evidence="2">The sequence shown here is derived from an EMBL/GenBank/DDBJ whole genome shotgun (WGS) entry which is preliminary data.</text>
</comment>
<keyword evidence="1" id="KW-1133">Transmembrane helix</keyword>
<keyword evidence="1" id="KW-0472">Membrane</keyword>
<name>A0ABS5MGL4_9BACI</name>
<sequence>MNLLLWITIGFILSGFVALTSMKKGMERKLAFIQANMEDEESSTKAKSIIWWIVSTTAWGIMSMILIVWCFLITLDNCWVKMYLNKQGR</sequence>
<organism evidence="2 3">
    <name type="scientific">Ornithinibacillus massiliensis</name>
    <dbReference type="NCBI Taxonomy" id="1944633"/>
    <lineage>
        <taxon>Bacteria</taxon>
        <taxon>Bacillati</taxon>
        <taxon>Bacillota</taxon>
        <taxon>Bacilli</taxon>
        <taxon>Bacillales</taxon>
        <taxon>Bacillaceae</taxon>
        <taxon>Ornithinibacillus</taxon>
    </lineage>
</organism>
<protein>
    <recommendedName>
        <fullName evidence="4">DUF3784 domain-containing protein</fullName>
    </recommendedName>
</protein>
<dbReference type="RefSeq" id="WP_211742253.1">
    <property type="nucleotide sequence ID" value="NZ_JAGXBY010000005.1"/>
</dbReference>
<keyword evidence="1" id="KW-0812">Transmembrane</keyword>
<evidence type="ECO:0000313" key="2">
    <source>
        <dbReference type="EMBL" id="MBS3681290.1"/>
    </source>
</evidence>
<evidence type="ECO:0000313" key="3">
    <source>
        <dbReference type="Proteomes" id="UP000681870"/>
    </source>
</evidence>
<reference evidence="2 3" key="1">
    <citation type="submission" date="2021-05" db="EMBL/GenBank/DDBJ databases">
        <title>Ornithinibacillus massiliensis sp. nov.</title>
        <authorList>
            <person name="Iwaza R."/>
            <person name="Lagier J.-C."/>
            <person name="Raoult D."/>
        </authorList>
    </citation>
    <scope>NUCLEOTIDE SEQUENCE [LARGE SCALE GENOMIC DNA]</scope>
    <source>
        <strain evidence="2 3">Marseille-P3601</strain>
    </source>
</reference>
<proteinExistence type="predicted"/>
<evidence type="ECO:0008006" key="4">
    <source>
        <dbReference type="Google" id="ProtNLM"/>
    </source>
</evidence>